<evidence type="ECO:0000313" key="1">
    <source>
        <dbReference type="EMBL" id="ROL43019.1"/>
    </source>
</evidence>
<sequence>MHCGMFHRGDLRTAVSMATTALAQFRPGSYRTKPLRRRFPVTWAETWHSCFCGVMQYEHCCFFADHSGCQRGTISVYFRNVGSERAIGFGFVVDTMQGGCGFNFRLSGQFRTHEPPWTSEWKMTLNEKGCGP</sequence>
<proteinExistence type="predicted"/>
<protein>
    <submittedName>
        <fullName evidence="1">Uncharacterized protein</fullName>
    </submittedName>
</protein>
<gene>
    <name evidence="1" type="ORF">DPX16_5572</name>
</gene>
<reference evidence="1 2" key="1">
    <citation type="submission" date="2018-10" db="EMBL/GenBank/DDBJ databases">
        <title>Genome assembly for a Yunnan-Guizhou Plateau 3E fish, Anabarilius grahami (Regan), and its evolutionary and genetic applications.</title>
        <authorList>
            <person name="Jiang W."/>
        </authorList>
    </citation>
    <scope>NUCLEOTIDE SEQUENCE [LARGE SCALE GENOMIC DNA]</scope>
    <source>
        <strain evidence="1">AG-KIZ</strain>
        <tissue evidence="1">Muscle</tissue>
    </source>
</reference>
<dbReference type="EMBL" id="RJVU01048958">
    <property type="protein sequence ID" value="ROL43019.1"/>
    <property type="molecule type" value="Genomic_DNA"/>
</dbReference>
<organism evidence="1 2">
    <name type="scientific">Anabarilius grahami</name>
    <name type="common">Kanglang fish</name>
    <name type="synonym">Barilius grahami</name>
    <dbReference type="NCBI Taxonomy" id="495550"/>
    <lineage>
        <taxon>Eukaryota</taxon>
        <taxon>Metazoa</taxon>
        <taxon>Chordata</taxon>
        <taxon>Craniata</taxon>
        <taxon>Vertebrata</taxon>
        <taxon>Euteleostomi</taxon>
        <taxon>Actinopterygii</taxon>
        <taxon>Neopterygii</taxon>
        <taxon>Teleostei</taxon>
        <taxon>Ostariophysi</taxon>
        <taxon>Cypriniformes</taxon>
        <taxon>Xenocyprididae</taxon>
        <taxon>Xenocypridinae</taxon>
        <taxon>Xenocypridinae incertae sedis</taxon>
        <taxon>Anabarilius</taxon>
    </lineage>
</organism>
<accession>A0A3N0Y9T5</accession>
<evidence type="ECO:0000313" key="2">
    <source>
        <dbReference type="Proteomes" id="UP000281406"/>
    </source>
</evidence>
<dbReference type="AlphaFoldDB" id="A0A3N0Y9T5"/>
<dbReference type="Proteomes" id="UP000281406">
    <property type="component" value="Unassembled WGS sequence"/>
</dbReference>
<name>A0A3N0Y9T5_ANAGA</name>
<keyword evidence="2" id="KW-1185">Reference proteome</keyword>
<comment type="caution">
    <text evidence="1">The sequence shown here is derived from an EMBL/GenBank/DDBJ whole genome shotgun (WGS) entry which is preliminary data.</text>
</comment>